<gene>
    <name evidence="1" type="ORF">DRF65_09645</name>
</gene>
<evidence type="ECO:0000313" key="1">
    <source>
        <dbReference type="EMBL" id="REC62697.1"/>
    </source>
</evidence>
<dbReference type="EMBL" id="QNVT01000007">
    <property type="protein sequence ID" value="REC62697.1"/>
    <property type="molecule type" value="Genomic_DNA"/>
</dbReference>
<comment type="caution">
    <text evidence="1">The sequence shown here is derived from an EMBL/GenBank/DDBJ whole genome shotgun (WGS) entry which is preliminary data.</text>
</comment>
<keyword evidence="2" id="KW-1185">Reference proteome</keyword>
<sequence length="362" mass="41281">MYLTGNNTSSLPPITKTMLMKSYLEKFSSLLIFCFIAIISAQKQPDQFSISLPTKKLDKSYYKTIKLIDRRIDTTSLGTIRKGLLNNPANLFAAASLSDQFQNVLNSLNGEHTENGTLVLYLRQLFFAEVAVHGYCYFQGFLFSKNEDGTYSLLEQVNHVIDHKAKSDVTKELLQKGSEFLVDFITVNASKKPVSRHHYTYQQINDFEGTAKSSISIFSSSELKDGVYNDYQSLKNQQPNKEITNVKFYGNAPKIVRIYETLDGKEKEIKKDNIYAIVYKGELYPYLSIENLFTKAEKRDNDYYFVGKIKSNTNSPSITVAPAYTYASIGVSFMSSPVLPFEMKIDYFNGDFIPIREIENKR</sequence>
<proteinExistence type="predicted"/>
<protein>
    <submittedName>
        <fullName evidence="1">Uncharacterized protein</fullName>
    </submittedName>
</protein>
<dbReference type="AlphaFoldDB" id="A0A3D9C9Z3"/>
<organism evidence="1 2">
    <name type="scientific">Chryseobacterium pennae</name>
    <dbReference type="NCBI Taxonomy" id="2258962"/>
    <lineage>
        <taxon>Bacteria</taxon>
        <taxon>Pseudomonadati</taxon>
        <taxon>Bacteroidota</taxon>
        <taxon>Flavobacteriia</taxon>
        <taxon>Flavobacteriales</taxon>
        <taxon>Weeksellaceae</taxon>
        <taxon>Chryseobacterium group</taxon>
        <taxon>Chryseobacterium</taxon>
    </lineage>
</organism>
<name>A0A3D9C9Z3_9FLAO</name>
<dbReference type="Proteomes" id="UP000256686">
    <property type="component" value="Unassembled WGS sequence"/>
</dbReference>
<accession>A0A3D9C9Z3</accession>
<evidence type="ECO:0000313" key="2">
    <source>
        <dbReference type="Proteomes" id="UP000256686"/>
    </source>
</evidence>
<reference evidence="2" key="1">
    <citation type="submission" date="2018-06" db="EMBL/GenBank/DDBJ databases">
        <authorList>
            <person name="Lum Nde A."/>
            <person name="Hugo C."/>
        </authorList>
    </citation>
    <scope>NUCLEOTIDE SEQUENCE [LARGE SCALE GENOMIC DNA]</scope>
    <source>
        <strain evidence="2">1_F178</strain>
    </source>
</reference>